<name>A0A8S5TLC7_9CAUD</name>
<feature type="region of interest" description="Disordered" evidence="2">
    <location>
        <begin position="1"/>
        <end position="24"/>
    </location>
</feature>
<sequence>MADTENTENVSEANETEVLPQWARDEITEANKQAAKYRTEKNDAVEAAKQEVADSFQDKIRELEAQVESKDGEVSSTRLEVDRIKATLEAGIAADKALSFADLLKGENPEELRSHAEELKKLFANGEEPKSSKATDPSQGHGSKELPLNGDPLLAALTRAVNR</sequence>
<feature type="compositionally biased region" description="Basic and acidic residues" evidence="2">
    <location>
        <begin position="110"/>
        <end position="133"/>
    </location>
</feature>
<accession>A0A8S5TLC7</accession>
<reference evidence="3" key="1">
    <citation type="journal article" date="2021" name="Proc. Natl. Acad. Sci. U.S.A.">
        <title>A Catalog of Tens of Thousands of Viruses from Human Metagenomes Reveals Hidden Associations with Chronic Diseases.</title>
        <authorList>
            <person name="Tisza M.J."/>
            <person name="Buck C.B."/>
        </authorList>
    </citation>
    <scope>NUCLEOTIDE SEQUENCE</scope>
    <source>
        <strain evidence="3">CtGkF2</strain>
    </source>
</reference>
<feature type="region of interest" description="Disordered" evidence="2">
    <location>
        <begin position="110"/>
        <end position="163"/>
    </location>
</feature>
<proteinExistence type="predicted"/>
<feature type="coiled-coil region" evidence="1">
    <location>
        <begin position="27"/>
        <end position="80"/>
    </location>
</feature>
<protein>
    <submittedName>
        <fullName evidence="3">Major head protein</fullName>
    </submittedName>
</protein>
<evidence type="ECO:0000256" key="2">
    <source>
        <dbReference type="SAM" id="MobiDB-lite"/>
    </source>
</evidence>
<dbReference type="EMBL" id="BK032847">
    <property type="protein sequence ID" value="DAF63977.1"/>
    <property type="molecule type" value="Genomic_DNA"/>
</dbReference>
<keyword evidence="1" id="KW-0175">Coiled coil</keyword>
<evidence type="ECO:0000256" key="1">
    <source>
        <dbReference type="SAM" id="Coils"/>
    </source>
</evidence>
<organism evidence="3">
    <name type="scientific">Siphoviridae sp. ctGkF2</name>
    <dbReference type="NCBI Taxonomy" id="2827823"/>
    <lineage>
        <taxon>Viruses</taxon>
        <taxon>Duplodnaviria</taxon>
        <taxon>Heunggongvirae</taxon>
        <taxon>Uroviricota</taxon>
        <taxon>Caudoviricetes</taxon>
    </lineage>
</organism>
<evidence type="ECO:0000313" key="3">
    <source>
        <dbReference type="EMBL" id="DAF63977.1"/>
    </source>
</evidence>